<feature type="transmembrane region" description="Helical" evidence="1">
    <location>
        <begin position="64"/>
        <end position="85"/>
    </location>
</feature>
<gene>
    <name evidence="2" type="ORF">BM221_004847</name>
</gene>
<accession>A0A2N6NSD7</accession>
<keyword evidence="1" id="KW-1133">Transmembrane helix</keyword>
<comment type="caution">
    <text evidence="2">The sequence shown here is derived from an EMBL/GenBank/DDBJ whole genome shotgun (WGS) entry which is preliminary data.</text>
</comment>
<sequence>MDSVWGDILLNDIFKLFFGTWRCDFLRLLFPLKYLSYPLSTASPWRRNALATHLDVHNNASQSAAAAAAAAAAAIVVAVVSPLAGQHNEPVRCTISFRWWLTGCEHAEYSVPLVLYVLVCDYLTVLAGAVLCATLWALARALLCSPGTTIKRPLSGVSFA</sequence>
<dbReference type="Proteomes" id="UP000235728">
    <property type="component" value="Unassembled WGS sequence"/>
</dbReference>
<keyword evidence="1" id="KW-0472">Membrane</keyword>
<proteinExistence type="predicted"/>
<evidence type="ECO:0000313" key="2">
    <source>
        <dbReference type="EMBL" id="PMB70197.1"/>
    </source>
</evidence>
<dbReference type="AlphaFoldDB" id="A0A2N6NSD7"/>
<protein>
    <submittedName>
        <fullName evidence="2">Uncharacterized protein</fullName>
    </submittedName>
</protein>
<feature type="transmembrane region" description="Helical" evidence="1">
    <location>
        <begin position="125"/>
        <end position="143"/>
    </location>
</feature>
<evidence type="ECO:0000256" key="1">
    <source>
        <dbReference type="SAM" id="Phobius"/>
    </source>
</evidence>
<keyword evidence="1" id="KW-0812">Transmembrane</keyword>
<dbReference type="EMBL" id="MRVG01000004">
    <property type="protein sequence ID" value="PMB70197.1"/>
    <property type="molecule type" value="Genomic_DNA"/>
</dbReference>
<reference evidence="2 3" key="1">
    <citation type="journal article" date="2016" name="Appl. Microbiol. Biotechnol.">
        <title>Characterization of T-DNA insertion mutants with decreased virulence in the entomopathogenic fungus Beauveria bassiana JEF-007.</title>
        <authorList>
            <person name="Kim S."/>
            <person name="Lee S.J."/>
            <person name="Nai Y.S."/>
            <person name="Yu J.S."/>
            <person name="Lee M.R."/>
            <person name="Yang Y.T."/>
            <person name="Kim J.S."/>
        </authorList>
    </citation>
    <scope>NUCLEOTIDE SEQUENCE [LARGE SCALE GENOMIC DNA]</scope>
    <source>
        <strain evidence="2 3">JEF-007</strain>
    </source>
</reference>
<organism evidence="2 3">
    <name type="scientific">Beauveria bassiana</name>
    <name type="common">White muscardine disease fungus</name>
    <name type="synonym">Tritirachium shiotae</name>
    <dbReference type="NCBI Taxonomy" id="176275"/>
    <lineage>
        <taxon>Eukaryota</taxon>
        <taxon>Fungi</taxon>
        <taxon>Dikarya</taxon>
        <taxon>Ascomycota</taxon>
        <taxon>Pezizomycotina</taxon>
        <taxon>Sordariomycetes</taxon>
        <taxon>Hypocreomycetidae</taxon>
        <taxon>Hypocreales</taxon>
        <taxon>Cordycipitaceae</taxon>
        <taxon>Beauveria</taxon>
    </lineage>
</organism>
<name>A0A2N6NSD7_BEABA</name>
<evidence type="ECO:0000313" key="3">
    <source>
        <dbReference type="Proteomes" id="UP000235728"/>
    </source>
</evidence>